<name>A0A6A6WUE9_9PLEO</name>
<evidence type="ECO:0000259" key="1">
    <source>
        <dbReference type="Pfam" id="PF17829"/>
    </source>
</evidence>
<dbReference type="Pfam" id="PF17829">
    <property type="entry name" value="GH115_C"/>
    <property type="match status" value="1"/>
</dbReference>
<evidence type="ECO:0000313" key="3">
    <source>
        <dbReference type="Proteomes" id="UP000799757"/>
    </source>
</evidence>
<dbReference type="Gene3D" id="2.60.120.1620">
    <property type="match status" value="1"/>
</dbReference>
<keyword evidence="3" id="KW-1185">Reference proteome</keyword>
<dbReference type="PANTHER" id="PTHR37842:SF2">
    <property type="entry name" value="GYLCOSYL HYDROLASE 115 C-TERMINAL DOMAIN-CONTAINING PROTEIN"/>
    <property type="match status" value="1"/>
</dbReference>
<gene>
    <name evidence="2" type="ORF">K505DRAFT_329746</name>
</gene>
<dbReference type="PANTHER" id="PTHR37842">
    <property type="match status" value="1"/>
</dbReference>
<sequence length="314" mass="31992">MPGVTTIPTTAPSTGLLGVSVQNSAASTPGDAAPPLLALDPYTPENRTIDVYIRGSGTVSFTITPSQPHVRVSPTQGTLSYPSGTSDIRAVLSVDWAAAPTGASTVDITIKPATGTAVTLSLPLNNVRVAENYTGYVASNGVVAMEMSRFTSRTPGSGGATVELIPNYGRTGEGLTLMPVTAGTQTVATAPKAVYSFYALTAPSANAKLSVYLPPSFNVAPSTPLRLAVALDNATPTTITPVPSSTLGAMPGGWSESVVSGARVVSADLGKVGAGKHELSVWLLEPGTVVHRLVVDLGGVKSSHLGPWESGWVG</sequence>
<organism evidence="2 3">
    <name type="scientific">Melanomma pulvis-pyrius CBS 109.77</name>
    <dbReference type="NCBI Taxonomy" id="1314802"/>
    <lineage>
        <taxon>Eukaryota</taxon>
        <taxon>Fungi</taxon>
        <taxon>Dikarya</taxon>
        <taxon>Ascomycota</taxon>
        <taxon>Pezizomycotina</taxon>
        <taxon>Dothideomycetes</taxon>
        <taxon>Pleosporomycetidae</taxon>
        <taxon>Pleosporales</taxon>
        <taxon>Melanommataceae</taxon>
        <taxon>Melanomma</taxon>
    </lineage>
</organism>
<dbReference type="InterPro" id="IPR041437">
    <property type="entry name" value="GH115_C"/>
</dbReference>
<protein>
    <submittedName>
        <fullName evidence="2">Glycoside hydrolase family 115 protein</fullName>
    </submittedName>
</protein>
<accession>A0A6A6WUE9</accession>
<dbReference type="GO" id="GO:0016787">
    <property type="term" value="F:hydrolase activity"/>
    <property type="evidence" value="ECO:0007669"/>
    <property type="project" value="UniProtKB-KW"/>
</dbReference>
<dbReference type="AlphaFoldDB" id="A0A6A6WUE9"/>
<dbReference type="Proteomes" id="UP000799757">
    <property type="component" value="Unassembled WGS sequence"/>
</dbReference>
<reference evidence="2" key="1">
    <citation type="journal article" date="2020" name="Stud. Mycol.">
        <title>101 Dothideomycetes genomes: a test case for predicting lifestyles and emergence of pathogens.</title>
        <authorList>
            <person name="Haridas S."/>
            <person name="Albert R."/>
            <person name="Binder M."/>
            <person name="Bloem J."/>
            <person name="Labutti K."/>
            <person name="Salamov A."/>
            <person name="Andreopoulos B."/>
            <person name="Baker S."/>
            <person name="Barry K."/>
            <person name="Bills G."/>
            <person name="Bluhm B."/>
            <person name="Cannon C."/>
            <person name="Castanera R."/>
            <person name="Culley D."/>
            <person name="Daum C."/>
            <person name="Ezra D."/>
            <person name="Gonzalez J."/>
            <person name="Henrissat B."/>
            <person name="Kuo A."/>
            <person name="Liang C."/>
            <person name="Lipzen A."/>
            <person name="Lutzoni F."/>
            <person name="Magnuson J."/>
            <person name="Mondo S."/>
            <person name="Nolan M."/>
            <person name="Ohm R."/>
            <person name="Pangilinan J."/>
            <person name="Park H.-J."/>
            <person name="Ramirez L."/>
            <person name="Alfaro M."/>
            <person name="Sun H."/>
            <person name="Tritt A."/>
            <person name="Yoshinaga Y."/>
            <person name="Zwiers L.-H."/>
            <person name="Turgeon B."/>
            <person name="Goodwin S."/>
            <person name="Spatafora J."/>
            <person name="Crous P."/>
            <person name="Grigoriev I."/>
        </authorList>
    </citation>
    <scope>NUCLEOTIDE SEQUENCE</scope>
    <source>
        <strain evidence="2">CBS 109.77</strain>
    </source>
</reference>
<keyword evidence="2" id="KW-0378">Hydrolase</keyword>
<feature type="domain" description="Gylcosyl hydrolase 115 C-terminal" evidence="1">
    <location>
        <begin position="135"/>
        <end position="309"/>
    </location>
</feature>
<dbReference type="EMBL" id="MU002329">
    <property type="protein sequence ID" value="KAF2787357.1"/>
    <property type="molecule type" value="Genomic_DNA"/>
</dbReference>
<proteinExistence type="predicted"/>
<evidence type="ECO:0000313" key="2">
    <source>
        <dbReference type="EMBL" id="KAF2787357.1"/>
    </source>
</evidence>
<dbReference type="OrthoDB" id="4849794at2759"/>